<feature type="transmembrane region" description="Helical" evidence="8">
    <location>
        <begin position="31"/>
        <end position="50"/>
    </location>
</feature>
<dbReference type="InterPro" id="IPR036890">
    <property type="entry name" value="HATPase_C_sf"/>
</dbReference>
<feature type="region of interest" description="Disordered" evidence="7">
    <location>
        <begin position="792"/>
        <end position="821"/>
    </location>
</feature>
<organism evidence="10 11">
    <name type="scientific">Antrihabitans stalagmiti</name>
    <dbReference type="NCBI Taxonomy" id="2799499"/>
    <lineage>
        <taxon>Bacteria</taxon>
        <taxon>Bacillati</taxon>
        <taxon>Actinomycetota</taxon>
        <taxon>Actinomycetes</taxon>
        <taxon>Mycobacteriales</taxon>
        <taxon>Nocardiaceae</taxon>
        <taxon>Antrihabitans</taxon>
    </lineage>
</organism>
<feature type="transmembrane region" description="Helical" evidence="8">
    <location>
        <begin position="306"/>
        <end position="328"/>
    </location>
</feature>
<dbReference type="EMBL" id="JAEMNV010000004">
    <property type="protein sequence ID" value="MBJ8340254.1"/>
    <property type="molecule type" value="Genomic_DNA"/>
</dbReference>
<evidence type="ECO:0000313" key="11">
    <source>
        <dbReference type="Proteomes" id="UP000655868"/>
    </source>
</evidence>
<evidence type="ECO:0000256" key="1">
    <source>
        <dbReference type="ARBA" id="ARBA00000085"/>
    </source>
</evidence>
<dbReference type="Gene3D" id="3.30.565.10">
    <property type="entry name" value="Histidine kinase-like ATPase, C-terminal domain"/>
    <property type="match status" value="1"/>
</dbReference>
<dbReference type="AlphaFoldDB" id="A0A934NRR3"/>
<dbReference type="SMART" id="SM00387">
    <property type="entry name" value="HATPase_c"/>
    <property type="match status" value="1"/>
</dbReference>
<feature type="region of interest" description="Disordered" evidence="7">
    <location>
        <begin position="872"/>
        <end position="892"/>
    </location>
</feature>
<protein>
    <recommendedName>
        <fullName evidence="2">histidine kinase</fullName>
        <ecNumber evidence="2">2.7.13.3</ecNumber>
    </recommendedName>
</protein>
<dbReference type="Proteomes" id="UP000655868">
    <property type="component" value="Unassembled WGS sequence"/>
</dbReference>
<evidence type="ECO:0000313" key="10">
    <source>
        <dbReference type="EMBL" id="MBJ8340254.1"/>
    </source>
</evidence>
<dbReference type="Gene3D" id="6.10.340.10">
    <property type="match status" value="1"/>
</dbReference>
<dbReference type="EC" id="2.7.13.3" evidence="2"/>
<comment type="caution">
    <text evidence="10">The sequence shown here is derived from an EMBL/GenBank/DDBJ whole genome shotgun (WGS) entry which is preliminary data.</text>
</comment>
<dbReference type="SUPFAM" id="SSF55874">
    <property type="entry name" value="ATPase domain of HSP90 chaperone/DNA topoisomerase II/histidine kinase"/>
    <property type="match status" value="1"/>
</dbReference>
<evidence type="ECO:0000256" key="6">
    <source>
        <dbReference type="ARBA" id="ARBA00023012"/>
    </source>
</evidence>
<proteinExistence type="predicted"/>
<evidence type="ECO:0000256" key="8">
    <source>
        <dbReference type="SAM" id="Phobius"/>
    </source>
</evidence>
<evidence type="ECO:0000256" key="7">
    <source>
        <dbReference type="SAM" id="MobiDB-lite"/>
    </source>
</evidence>
<gene>
    <name evidence="10" type="ORF">JGU71_15290</name>
</gene>
<feature type="domain" description="Histidine kinase" evidence="9">
    <location>
        <begin position="406"/>
        <end position="618"/>
    </location>
</feature>
<keyword evidence="4" id="KW-0808">Transferase</keyword>
<evidence type="ECO:0000256" key="3">
    <source>
        <dbReference type="ARBA" id="ARBA00022553"/>
    </source>
</evidence>
<dbReference type="InterPro" id="IPR005467">
    <property type="entry name" value="His_kinase_dom"/>
</dbReference>
<feature type="compositionally biased region" description="Basic and acidic residues" evidence="7">
    <location>
        <begin position="653"/>
        <end position="663"/>
    </location>
</feature>
<sequence length="892" mass="94604">MVVDEPDAVTNDEPRTVPAWSVAAWPLRWKVAAILILPVVLAMTLGALRVQSELRDASRLSIAADDSDIVSPAVEFIGRTNDLAVAAATRTDVASATARFDEIATRFGELIRSGEFETSVAADFATATTTADSLRKLVSAGAAPVSQLAQLSDDVTASTSAALTSTMRSIDDDGVRTLADSLAVALSAQRSLTTQEVLVESTDFGDDVAVRVQVAAAAGTETAALDELARLGSTSVDVSALLSAVQNRRDAYSRPGAAAVEASQFTTSAESSAEQYGQLTSGLGTELSETVQGRANDLRSAALRDAAIVLGAVLVALALALAVGRSLIRSISTLRHGALQVARLRLPEEIERLGSSGGVPVITAVPVHTKEEIGQLARAVDDIHYQALRLASERGQHLQIGDMFETLSRRSRSLVEEQLSLIETLERDEQDPQRLEHLFRLDHLTTRMRRNGDNLLVLADTTERSGRLDPVPVGDVLRAAMSEVEEYRRVEIGPGTDAALTGSAAADISHLLAELIDNALRFSPPDTNVALTVSRAVDGGILVEVVDGGLGMPEADLRAANDRLSMGGEVTPETARRMGLFVVGRLARRHDATVRIRSTSGQHGQSGVTVSVHLPGALIAAPRAVDRTNGQNAGTPVRSSAIESADFFGARRVADNTERKPDDAVFAGRISTPVEPASDPTYSPGLPRRSPGASGVSAESMLRPIGVTPTPAPATTSDTGRPIQSETYDFFSPRPAIDNSDGQPAGDPVWPTVEFPVPDPAPPAVSVDAEPMAAADAPPIFQRLTSEWLLETTPGDSGERNWSTPADTGWSAAQHASESRIDRYTESGLPLRERGARLVPGHARWNASTGGGTIRNVRDPAEVRALLDEQFAGVRQGRTRTEEGRHSREGDR</sequence>
<keyword evidence="8" id="KW-0812">Transmembrane</keyword>
<reference evidence="10" key="1">
    <citation type="submission" date="2020-12" db="EMBL/GenBank/DDBJ databases">
        <title>Antrihabitans popcorni sp. nov. and Antrihabitans auranticaus sp. nov., isolated from a larva cave.</title>
        <authorList>
            <person name="Lee S.D."/>
            <person name="Kim I.S."/>
        </authorList>
    </citation>
    <scope>NUCLEOTIDE SEQUENCE</scope>
    <source>
        <strain evidence="10">YC3-6</strain>
    </source>
</reference>
<keyword evidence="6" id="KW-0902">Two-component regulatory system</keyword>
<accession>A0A934NRR3</accession>
<keyword evidence="5 10" id="KW-0418">Kinase</keyword>
<feature type="compositionally biased region" description="Basic and acidic residues" evidence="7">
    <location>
        <begin position="879"/>
        <end position="892"/>
    </location>
</feature>
<keyword evidence="8" id="KW-1133">Transmembrane helix</keyword>
<dbReference type="PANTHER" id="PTHR44936">
    <property type="entry name" value="SENSOR PROTEIN CREC"/>
    <property type="match status" value="1"/>
</dbReference>
<keyword evidence="3" id="KW-0597">Phosphoprotein</keyword>
<dbReference type="GO" id="GO:0004673">
    <property type="term" value="F:protein histidine kinase activity"/>
    <property type="evidence" value="ECO:0007669"/>
    <property type="project" value="UniProtKB-EC"/>
</dbReference>
<evidence type="ECO:0000256" key="2">
    <source>
        <dbReference type="ARBA" id="ARBA00012438"/>
    </source>
</evidence>
<feature type="compositionally biased region" description="Polar residues" evidence="7">
    <location>
        <begin position="717"/>
        <end position="727"/>
    </location>
</feature>
<dbReference type="GO" id="GO:0000160">
    <property type="term" value="P:phosphorelay signal transduction system"/>
    <property type="evidence" value="ECO:0007669"/>
    <property type="project" value="UniProtKB-KW"/>
</dbReference>
<evidence type="ECO:0000259" key="9">
    <source>
        <dbReference type="PROSITE" id="PS50109"/>
    </source>
</evidence>
<dbReference type="InterPro" id="IPR050980">
    <property type="entry name" value="2C_sensor_his_kinase"/>
</dbReference>
<keyword evidence="8" id="KW-0472">Membrane</keyword>
<dbReference type="PROSITE" id="PS50109">
    <property type="entry name" value="HIS_KIN"/>
    <property type="match status" value="1"/>
</dbReference>
<evidence type="ECO:0000256" key="4">
    <source>
        <dbReference type="ARBA" id="ARBA00022679"/>
    </source>
</evidence>
<dbReference type="PANTHER" id="PTHR44936:SF9">
    <property type="entry name" value="SENSOR PROTEIN CREC"/>
    <property type="match status" value="1"/>
</dbReference>
<feature type="region of interest" description="Disordered" evidence="7">
    <location>
        <begin position="653"/>
        <end position="754"/>
    </location>
</feature>
<comment type="catalytic activity">
    <reaction evidence="1">
        <text>ATP + protein L-histidine = ADP + protein N-phospho-L-histidine.</text>
        <dbReference type="EC" id="2.7.13.3"/>
    </reaction>
</comment>
<keyword evidence="11" id="KW-1185">Reference proteome</keyword>
<name>A0A934NRR3_9NOCA</name>
<evidence type="ECO:0000256" key="5">
    <source>
        <dbReference type="ARBA" id="ARBA00022777"/>
    </source>
</evidence>
<dbReference type="RefSeq" id="WP_199705027.1">
    <property type="nucleotide sequence ID" value="NZ_JAEMNV010000004.1"/>
</dbReference>
<dbReference type="Pfam" id="PF02518">
    <property type="entry name" value="HATPase_c"/>
    <property type="match status" value="1"/>
</dbReference>
<dbReference type="InterPro" id="IPR003594">
    <property type="entry name" value="HATPase_dom"/>
</dbReference>